<proteinExistence type="predicted"/>
<dbReference type="InterPro" id="IPR038666">
    <property type="entry name" value="SSP1_head-tail_sf"/>
</dbReference>
<sequence length="108" mass="12060">MAYDRRITLQQKTTIKDAWGGEKDGYEDLETVWAEFNPTSDAEKFRAGQAEATSMGWFRVRYSAVAALIGPRDQVMDAGKAWKIVGVKQIGRRRSIEFTATHSDATGS</sequence>
<gene>
    <name evidence="1" type="ORF">TG4357_03738</name>
</gene>
<dbReference type="Gene3D" id="2.40.10.270">
    <property type="entry name" value="Bacteriophage SPP1 head-tail adaptor protein"/>
    <property type="match status" value="1"/>
</dbReference>
<dbReference type="RefSeq" id="WP_058264396.1">
    <property type="nucleotide sequence ID" value="NZ_CP051181.1"/>
</dbReference>
<reference evidence="1 2" key="1">
    <citation type="submission" date="2015-09" db="EMBL/GenBank/DDBJ databases">
        <authorList>
            <consortium name="Swine Surveillance"/>
        </authorList>
    </citation>
    <scope>NUCLEOTIDE SEQUENCE [LARGE SCALE GENOMIC DNA]</scope>
    <source>
        <strain evidence="1 2">CECT 4357</strain>
    </source>
</reference>
<organism evidence="1 2">
    <name type="scientific">Thalassovita gelatinovora</name>
    <name type="common">Thalassobius gelatinovorus</name>
    <dbReference type="NCBI Taxonomy" id="53501"/>
    <lineage>
        <taxon>Bacteria</taxon>
        <taxon>Pseudomonadati</taxon>
        <taxon>Pseudomonadota</taxon>
        <taxon>Alphaproteobacteria</taxon>
        <taxon>Rhodobacterales</taxon>
        <taxon>Roseobacteraceae</taxon>
        <taxon>Thalassovita</taxon>
    </lineage>
</organism>
<dbReference type="InterPro" id="IPR008767">
    <property type="entry name" value="Phage_SPP1_head-tail_adaptor"/>
</dbReference>
<name>A0A0P1G482_THAGE</name>
<dbReference type="AlphaFoldDB" id="A0A0P1G482"/>
<dbReference type="OrthoDB" id="7998779at2"/>
<keyword evidence="2" id="KW-1185">Reference proteome</keyword>
<dbReference type="NCBIfam" id="TIGR01563">
    <property type="entry name" value="gp16_SPP1"/>
    <property type="match status" value="1"/>
</dbReference>
<accession>A0A0P1G482</accession>
<dbReference type="Pfam" id="PF05521">
    <property type="entry name" value="Phage_HCP"/>
    <property type="match status" value="1"/>
</dbReference>
<protein>
    <submittedName>
        <fullName evidence="1">Putative phage head-tail adaptor</fullName>
    </submittedName>
</protein>
<dbReference type="EMBL" id="CYSA01000028">
    <property type="protein sequence ID" value="CUH68687.1"/>
    <property type="molecule type" value="Genomic_DNA"/>
</dbReference>
<dbReference type="STRING" id="53501.SAMN04488043_106199"/>
<evidence type="ECO:0000313" key="1">
    <source>
        <dbReference type="EMBL" id="CUH68687.1"/>
    </source>
</evidence>
<dbReference type="Proteomes" id="UP000051587">
    <property type="component" value="Unassembled WGS sequence"/>
</dbReference>
<evidence type="ECO:0000313" key="2">
    <source>
        <dbReference type="Proteomes" id="UP000051587"/>
    </source>
</evidence>